<dbReference type="EMBL" id="CAWUON010000142">
    <property type="protein sequence ID" value="CAK7274427.1"/>
    <property type="molecule type" value="Genomic_DNA"/>
</dbReference>
<proteinExistence type="predicted"/>
<organism evidence="2 3">
    <name type="scientific">Sporothrix epigloea</name>
    <dbReference type="NCBI Taxonomy" id="1892477"/>
    <lineage>
        <taxon>Eukaryota</taxon>
        <taxon>Fungi</taxon>
        <taxon>Dikarya</taxon>
        <taxon>Ascomycota</taxon>
        <taxon>Pezizomycotina</taxon>
        <taxon>Sordariomycetes</taxon>
        <taxon>Sordariomycetidae</taxon>
        <taxon>Ophiostomatales</taxon>
        <taxon>Ophiostomataceae</taxon>
        <taxon>Sporothrix</taxon>
    </lineage>
</organism>
<dbReference type="Proteomes" id="UP001642502">
    <property type="component" value="Unassembled WGS sequence"/>
</dbReference>
<reference evidence="2 3" key="1">
    <citation type="submission" date="2024-01" db="EMBL/GenBank/DDBJ databases">
        <authorList>
            <person name="Allen C."/>
            <person name="Tagirdzhanova G."/>
        </authorList>
    </citation>
    <scope>NUCLEOTIDE SEQUENCE [LARGE SCALE GENOMIC DNA]</scope>
    <source>
        <strain evidence="2 3">CBS 119000</strain>
    </source>
</reference>
<evidence type="ECO:0000313" key="2">
    <source>
        <dbReference type="EMBL" id="CAK7274427.1"/>
    </source>
</evidence>
<accession>A0ABP0E5L8</accession>
<feature type="compositionally biased region" description="Acidic residues" evidence="1">
    <location>
        <begin position="25"/>
        <end position="36"/>
    </location>
</feature>
<feature type="region of interest" description="Disordered" evidence="1">
    <location>
        <begin position="19"/>
        <end position="41"/>
    </location>
</feature>
<sequence>MTAVWCVGEGRRQAGALGNAVEGVEGVDDDDDDDGDGGTANAETALRVALPQPLAVNLSMGWKRVLGTTSSVYGSR</sequence>
<name>A0ABP0E5L8_9PEZI</name>
<gene>
    <name evidence="2" type="ORF">SEPCBS119000_006163</name>
</gene>
<comment type="caution">
    <text evidence="2">The sequence shown here is derived from an EMBL/GenBank/DDBJ whole genome shotgun (WGS) entry which is preliminary data.</text>
</comment>
<evidence type="ECO:0000313" key="3">
    <source>
        <dbReference type="Proteomes" id="UP001642502"/>
    </source>
</evidence>
<evidence type="ECO:0000256" key="1">
    <source>
        <dbReference type="SAM" id="MobiDB-lite"/>
    </source>
</evidence>
<keyword evidence="3" id="KW-1185">Reference proteome</keyword>
<protein>
    <submittedName>
        <fullName evidence="2">Uncharacterized protein</fullName>
    </submittedName>
</protein>